<dbReference type="PRINTS" id="PR00081">
    <property type="entry name" value="GDHRDH"/>
</dbReference>
<comment type="catalytic activity">
    <reaction evidence="12">
        <text>ursodeoxycholate + NAD(+) = 7-oxolithocholate + NADH + H(+)</text>
        <dbReference type="Rhea" id="RHEA:42028"/>
        <dbReference type="ChEBI" id="CHEBI:15378"/>
        <dbReference type="ChEBI" id="CHEBI:57540"/>
        <dbReference type="ChEBI" id="CHEBI:57945"/>
        <dbReference type="ChEBI" id="CHEBI:78604"/>
        <dbReference type="ChEBI" id="CHEBI:78605"/>
    </reaction>
    <physiologicalReaction direction="left-to-right" evidence="12">
        <dbReference type="Rhea" id="RHEA:42029"/>
    </physiologicalReaction>
</comment>
<dbReference type="CDD" id="cd05371">
    <property type="entry name" value="HSD10-like_SDR_c"/>
    <property type="match status" value="1"/>
</dbReference>
<dbReference type="Proteomes" id="UP001497623">
    <property type="component" value="Unassembled WGS sequence"/>
</dbReference>
<evidence type="ECO:0000256" key="1">
    <source>
        <dbReference type="ARBA" id="ARBA00006484"/>
    </source>
</evidence>
<dbReference type="GO" id="GO:0047044">
    <property type="term" value="F:androstan-3-alpha,17-beta-diol dehydrogenase (NAD+) activity"/>
    <property type="evidence" value="ECO:0007669"/>
    <property type="project" value="UniProtKB-EC"/>
</dbReference>
<evidence type="ECO:0000256" key="8">
    <source>
        <dbReference type="ARBA" id="ARBA00050435"/>
    </source>
</evidence>
<dbReference type="SUPFAM" id="SSF51735">
    <property type="entry name" value="NAD(P)-binding Rossmann-fold domains"/>
    <property type="match status" value="1"/>
</dbReference>
<proteinExistence type="inferred from homology"/>
<dbReference type="EC" id="1.1.1.53" evidence="3"/>
<dbReference type="PANTHER" id="PTHR43658">
    <property type="entry name" value="SHORT-CHAIN DEHYDROGENASE/REDUCTASE"/>
    <property type="match status" value="1"/>
</dbReference>
<comment type="catalytic activity">
    <reaction evidence="5">
        <text>17beta-estradiol + NAD(+) = estrone + NADH + H(+)</text>
        <dbReference type="Rhea" id="RHEA:24612"/>
        <dbReference type="ChEBI" id="CHEBI:15378"/>
        <dbReference type="ChEBI" id="CHEBI:16469"/>
        <dbReference type="ChEBI" id="CHEBI:17263"/>
        <dbReference type="ChEBI" id="CHEBI:57540"/>
        <dbReference type="ChEBI" id="CHEBI:57945"/>
        <dbReference type="EC" id="1.1.1.62"/>
    </reaction>
    <physiologicalReaction direction="left-to-right" evidence="5">
        <dbReference type="Rhea" id="RHEA:24613"/>
    </physiologicalReaction>
</comment>
<evidence type="ECO:0000256" key="19">
    <source>
        <dbReference type="ARBA" id="ARBA00082399"/>
    </source>
</evidence>
<dbReference type="InterPro" id="IPR057326">
    <property type="entry name" value="KR_dom"/>
</dbReference>
<dbReference type="PANTHER" id="PTHR43658:SF8">
    <property type="entry name" value="17-BETA-HYDROXYSTEROID DEHYDROGENASE 14-RELATED"/>
    <property type="match status" value="1"/>
</dbReference>
<comment type="catalytic activity">
    <reaction evidence="14">
        <text>cortisone + NAD(+) = 17alpha-hydroxypregn-4-en-3,11,20-trione-21-al + NADH + H(+)</text>
        <dbReference type="Rhea" id="RHEA:42016"/>
        <dbReference type="ChEBI" id="CHEBI:15378"/>
        <dbReference type="ChEBI" id="CHEBI:16962"/>
        <dbReference type="ChEBI" id="CHEBI:57540"/>
        <dbReference type="ChEBI" id="CHEBI:57945"/>
        <dbReference type="ChEBI" id="CHEBI:78596"/>
    </reaction>
    <physiologicalReaction direction="left-to-right" evidence="14">
        <dbReference type="Rhea" id="RHEA:42017"/>
    </physiologicalReaction>
</comment>
<evidence type="ECO:0000256" key="11">
    <source>
        <dbReference type="ARBA" id="ARBA00051637"/>
    </source>
</evidence>
<evidence type="ECO:0000256" key="2">
    <source>
        <dbReference type="ARBA" id="ARBA00023002"/>
    </source>
</evidence>
<comment type="caution">
    <text evidence="22">The sequence shown here is derived from an EMBL/GenBank/DDBJ whole genome shotgun (WGS) entry which is preliminary data.</text>
</comment>
<comment type="catalytic activity">
    <reaction evidence="10">
        <text>(3S)-3-hydroxybutanoyl-CoA + NAD(+) = acetoacetyl-CoA + NADH + H(+)</text>
        <dbReference type="Rhea" id="RHEA:30799"/>
        <dbReference type="ChEBI" id="CHEBI:15378"/>
        <dbReference type="ChEBI" id="CHEBI:57286"/>
        <dbReference type="ChEBI" id="CHEBI:57316"/>
        <dbReference type="ChEBI" id="CHEBI:57540"/>
        <dbReference type="ChEBI" id="CHEBI:57945"/>
    </reaction>
    <physiologicalReaction direction="left-to-right" evidence="10">
        <dbReference type="Rhea" id="RHEA:30800"/>
    </physiologicalReaction>
    <physiologicalReaction direction="right-to-left" evidence="10">
        <dbReference type="Rhea" id="RHEA:30801"/>
    </physiologicalReaction>
</comment>
<evidence type="ECO:0000256" key="7">
    <source>
        <dbReference type="ARBA" id="ARBA00050365"/>
    </source>
</evidence>
<evidence type="ECO:0000256" key="13">
    <source>
        <dbReference type="ARBA" id="ARBA00052095"/>
    </source>
</evidence>
<dbReference type="PRINTS" id="PR00080">
    <property type="entry name" value="SDRFAMILY"/>
</dbReference>
<evidence type="ECO:0000256" key="18">
    <source>
        <dbReference type="ARBA" id="ARBA00082293"/>
    </source>
</evidence>
<feature type="non-terminal residue" evidence="22">
    <location>
        <position position="243"/>
    </location>
</feature>
<comment type="similarity">
    <text evidence="1 20">Belongs to the short-chain dehydrogenases/reductases (SDR) family.</text>
</comment>
<dbReference type="Gene3D" id="3.40.50.720">
    <property type="entry name" value="NAD(P)-binding Rossmann-like Domain"/>
    <property type="match status" value="1"/>
</dbReference>
<reference evidence="22 23" key="1">
    <citation type="submission" date="2024-05" db="EMBL/GenBank/DDBJ databases">
        <authorList>
            <person name="Wallberg A."/>
        </authorList>
    </citation>
    <scope>NUCLEOTIDE SEQUENCE [LARGE SCALE GENOMIC DNA]</scope>
</reference>
<sequence length="243" mass="25448">MLKQFTSVVTGGGSGLGRATAERLVREGARALIIDLPSSPGAQVAADLGENALFVPADVTSEEEVSNALSAAIDRWGSINSVVNCAGIGIARKTYNPKKKQPHDLAGFSKVLQVNAIGSFNVIRLSVMHMAENTPNEDGQRGVIVNTASVAAFDGQVGQAAYSASKGAIVGMTLPIARDLAPTGIRVCTIAPGLFLTPLLESLPEKVKSFLASTVPFPQRLGHPDEYAHMVQAIITNPMMNGE</sequence>
<evidence type="ECO:0000256" key="5">
    <source>
        <dbReference type="ARBA" id="ARBA00049381"/>
    </source>
</evidence>
<dbReference type="EC" id="1.1.1.62" evidence="4"/>
<dbReference type="GO" id="GO:0008210">
    <property type="term" value="P:estrogen metabolic process"/>
    <property type="evidence" value="ECO:0007669"/>
    <property type="project" value="TreeGrafter"/>
</dbReference>
<gene>
    <name evidence="22" type="ORF">MNOR_LOCUS14392</name>
</gene>
<dbReference type="PROSITE" id="PS00061">
    <property type="entry name" value="ADH_SHORT"/>
    <property type="match status" value="1"/>
</dbReference>
<dbReference type="AlphaFoldDB" id="A0AAV2QM82"/>
<evidence type="ECO:0000256" key="4">
    <source>
        <dbReference type="ARBA" id="ARBA00024072"/>
    </source>
</evidence>
<keyword evidence="2" id="KW-0560">Oxidoreductase</keyword>
<dbReference type="Pfam" id="PF00106">
    <property type="entry name" value="adh_short"/>
    <property type="match status" value="1"/>
</dbReference>
<evidence type="ECO:0000256" key="6">
    <source>
        <dbReference type="ARBA" id="ARBA00050141"/>
    </source>
</evidence>
<evidence type="ECO:0000256" key="20">
    <source>
        <dbReference type="RuleBase" id="RU000363"/>
    </source>
</evidence>
<dbReference type="GO" id="GO:0008209">
    <property type="term" value="P:androgen metabolic process"/>
    <property type="evidence" value="ECO:0007669"/>
    <property type="project" value="TreeGrafter"/>
</dbReference>
<evidence type="ECO:0000256" key="3">
    <source>
        <dbReference type="ARBA" id="ARBA00024071"/>
    </source>
</evidence>
<comment type="catalytic activity">
    <reaction evidence="15">
        <text>11-dehydrocorticosterone + NAD(+) = pregn-4-ene-3,11,20,21-tetraone + NADH + H(+)</text>
        <dbReference type="Rhea" id="RHEA:42020"/>
        <dbReference type="ChEBI" id="CHEBI:15378"/>
        <dbReference type="ChEBI" id="CHEBI:57540"/>
        <dbReference type="ChEBI" id="CHEBI:57945"/>
        <dbReference type="ChEBI" id="CHEBI:78600"/>
        <dbReference type="ChEBI" id="CHEBI:78601"/>
    </reaction>
    <physiologicalReaction direction="left-to-right" evidence="15">
        <dbReference type="Rhea" id="RHEA:42021"/>
    </physiologicalReaction>
</comment>
<dbReference type="GO" id="GO:0003857">
    <property type="term" value="F:(3S)-3-hydroxyacyl-CoA dehydrogenase (NAD+) activity"/>
    <property type="evidence" value="ECO:0007669"/>
    <property type="project" value="UniProtKB-EC"/>
</dbReference>
<evidence type="ECO:0000313" key="23">
    <source>
        <dbReference type="Proteomes" id="UP001497623"/>
    </source>
</evidence>
<evidence type="ECO:0000256" key="17">
    <source>
        <dbReference type="ARBA" id="ARBA00079624"/>
    </source>
</evidence>
<comment type="catalytic activity">
    <reaction evidence="9">
        <text>cortisol + NAD(+) = 11beta,17alpha-dihydroxypregn-4-ene-3,20,21-trione + NADH + H(+)</text>
        <dbReference type="Rhea" id="RHEA:42012"/>
        <dbReference type="ChEBI" id="CHEBI:15378"/>
        <dbReference type="ChEBI" id="CHEBI:17650"/>
        <dbReference type="ChEBI" id="CHEBI:57540"/>
        <dbReference type="ChEBI" id="CHEBI:57945"/>
        <dbReference type="ChEBI" id="CHEBI:78595"/>
    </reaction>
    <physiologicalReaction direction="left-to-right" evidence="9">
        <dbReference type="Rhea" id="RHEA:42013"/>
    </physiologicalReaction>
</comment>
<evidence type="ECO:0000256" key="16">
    <source>
        <dbReference type="ARBA" id="ARBA00072938"/>
    </source>
</evidence>
<evidence type="ECO:0000256" key="15">
    <source>
        <dbReference type="ARBA" id="ARBA00052668"/>
    </source>
</evidence>
<evidence type="ECO:0000256" key="12">
    <source>
        <dbReference type="ARBA" id="ARBA00051831"/>
    </source>
</evidence>
<evidence type="ECO:0000256" key="10">
    <source>
        <dbReference type="ARBA" id="ARBA00051004"/>
    </source>
</evidence>
<comment type="catalytic activity">
    <reaction evidence="6">
        <text>a (3S)-3-hydroxyacyl-CoA + NAD(+) = a 3-oxoacyl-CoA + NADH + H(+)</text>
        <dbReference type="Rhea" id="RHEA:22432"/>
        <dbReference type="ChEBI" id="CHEBI:15378"/>
        <dbReference type="ChEBI" id="CHEBI:57318"/>
        <dbReference type="ChEBI" id="CHEBI:57540"/>
        <dbReference type="ChEBI" id="CHEBI:57945"/>
        <dbReference type="ChEBI" id="CHEBI:90726"/>
        <dbReference type="EC" id="1.1.1.35"/>
    </reaction>
    <physiologicalReaction direction="left-to-right" evidence="6">
        <dbReference type="Rhea" id="RHEA:22433"/>
    </physiologicalReaction>
    <physiologicalReaction direction="right-to-left" evidence="6">
        <dbReference type="Rhea" id="RHEA:22434"/>
    </physiologicalReaction>
</comment>
<comment type="catalytic activity">
    <reaction evidence="13">
        <text>5alpha-pregnan-20beta-ol-3-one + NAD(+) = 5alpha-pregnane-3,20-dione + NADH + H(+)</text>
        <dbReference type="Rhea" id="RHEA:42008"/>
        <dbReference type="ChEBI" id="CHEBI:15378"/>
        <dbReference type="ChEBI" id="CHEBI:28952"/>
        <dbReference type="ChEBI" id="CHEBI:57540"/>
        <dbReference type="ChEBI" id="CHEBI:57945"/>
        <dbReference type="ChEBI" id="CHEBI:78594"/>
    </reaction>
    <physiologicalReaction direction="left-to-right" evidence="13">
        <dbReference type="Rhea" id="RHEA:42009"/>
    </physiologicalReaction>
</comment>
<evidence type="ECO:0000256" key="9">
    <source>
        <dbReference type="ARBA" id="ARBA00050927"/>
    </source>
</evidence>
<comment type="catalytic activity">
    <reaction evidence="11">
        <text>3beta,7beta-dihydroxy-5beta-cholan-24-oate + NAD(+) = 3beta-hydroxy-7-oxo-5beta-cholan-24-oate + NADH + H(+)</text>
        <dbReference type="Rhea" id="RHEA:42024"/>
        <dbReference type="ChEBI" id="CHEBI:15378"/>
        <dbReference type="ChEBI" id="CHEBI:57540"/>
        <dbReference type="ChEBI" id="CHEBI:57945"/>
        <dbReference type="ChEBI" id="CHEBI:78602"/>
        <dbReference type="ChEBI" id="CHEBI:78603"/>
    </reaction>
    <physiologicalReaction direction="left-to-right" evidence="11">
        <dbReference type="Rhea" id="RHEA:42025"/>
    </physiologicalReaction>
</comment>
<dbReference type="GO" id="GO:0006631">
    <property type="term" value="P:fatty acid metabolic process"/>
    <property type="evidence" value="ECO:0007669"/>
    <property type="project" value="TreeGrafter"/>
</dbReference>
<evidence type="ECO:0000313" key="22">
    <source>
        <dbReference type="EMBL" id="CAL4091636.1"/>
    </source>
</evidence>
<keyword evidence="23" id="KW-1185">Reference proteome</keyword>
<organism evidence="22 23">
    <name type="scientific">Meganyctiphanes norvegica</name>
    <name type="common">Northern krill</name>
    <name type="synonym">Thysanopoda norvegica</name>
    <dbReference type="NCBI Taxonomy" id="48144"/>
    <lineage>
        <taxon>Eukaryota</taxon>
        <taxon>Metazoa</taxon>
        <taxon>Ecdysozoa</taxon>
        <taxon>Arthropoda</taxon>
        <taxon>Crustacea</taxon>
        <taxon>Multicrustacea</taxon>
        <taxon>Malacostraca</taxon>
        <taxon>Eumalacostraca</taxon>
        <taxon>Eucarida</taxon>
        <taxon>Euphausiacea</taxon>
        <taxon>Euphausiidae</taxon>
        <taxon>Meganyctiphanes</taxon>
    </lineage>
</organism>
<dbReference type="InterPro" id="IPR020904">
    <property type="entry name" value="Sc_DH/Rdtase_CS"/>
</dbReference>
<dbReference type="EMBL" id="CAXKWB010008599">
    <property type="protein sequence ID" value="CAL4091636.1"/>
    <property type="molecule type" value="Genomic_DNA"/>
</dbReference>
<evidence type="ECO:0000259" key="21">
    <source>
        <dbReference type="SMART" id="SM00822"/>
    </source>
</evidence>
<feature type="domain" description="Ketoreductase" evidence="21">
    <location>
        <begin position="7"/>
        <end position="193"/>
    </location>
</feature>
<name>A0AAV2QM82_MEGNR</name>
<dbReference type="FunFam" id="3.40.50.720:FF:000215">
    <property type="entry name" value="3-hydroxyacyl-CoA dehydrogenase type-2"/>
    <property type="match status" value="1"/>
</dbReference>
<dbReference type="GO" id="GO:0004303">
    <property type="term" value="F:estradiol 17-beta-dehydrogenase [NAD(P)+] activity"/>
    <property type="evidence" value="ECO:0007669"/>
    <property type="project" value="UniProtKB-EC"/>
</dbReference>
<evidence type="ECO:0000256" key="14">
    <source>
        <dbReference type="ARBA" id="ARBA00052417"/>
    </source>
</evidence>
<protein>
    <recommendedName>
        <fullName evidence="16">3-hydroxyacyl-CoA dehydrogenase type-2</fullName>
        <ecNumber evidence="3">1.1.1.53</ecNumber>
        <ecNumber evidence="4">1.1.1.62</ecNumber>
    </recommendedName>
    <alternativeName>
        <fullName evidence="18">3-hydroxyacyl-CoA dehydrogenase type II</fullName>
    </alternativeName>
    <alternativeName>
        <fullName evidence="19">Mitochondrial ribonuclease P protein 2</fullName>
    </alternativeName>
    <alternativeName>
        <fullName evidence="17">Type II HADH</fullName>
    </alternativeName>
</protein>
<comment type="catalytic activity">
    <reaction evidence="7">
        <text>5alpha-androstane-3alpha,17beta-diol + NAD(+) = 17beta-hydroxy-5alpha-androstan-3-one + NADH + H(+)</text>
        <dbReference type="Rhea" id="RHEA:42004"/>
        <dbReference type="ChEBI" id="CHEBI:15378"/>
        <dbReference type="ChEBI" id="CHEBI:16330"/>
        <dbReference type="ChEBI" id="CHEBI:36713"/>
        <dbReference type="ChEBI" id="CHEBI:57540"/>
        <dbReference type="ChEBI" id="CHEBI:57945"/>
        <dbReference type="EC" id="1.1.1.53"/>
    </reaction>
    <physiologicalReaction direction="right-to-left" evidence="7">
        <dbReference type="Rhea" id="RHEA:42006"/>
    </physiologicalReaction>
</comment>
<accession>A0AAV2QM82</accession>
<dbReference type="SMART" id="SM00822">
    <property type="entry name" value="PKS_KR"/>
    <property type="match status" value="1"/>
</dbReference>
<comment type="catalytic activity">
    <reaction evidence="8">
        <text>17beta-hydroxy-5alpha-androstan-3-one + NAD(+) = 5alpha-androstan-3,17-dione + NADH + H(+)</text>
        <dbReference type="Rhea" id="RHEA:41992"/>
        <dbReference type="ChEBI" id="CHEBI:15378"/>
        <dbReference type="ChEBI" id="CHEBI:15994"/>
        <dbReference type="ChEBI" id="CHEBI:16330"/>
        <dbReference type="ChEBI" id="CHEBI:57540"/>
        <dbReference type="ChEBI" id="CHEBI:57945"/>
    </reaction>
    <physiologicalReaction direction="left-to-right" evidence="8">
        <dbReference type="Rhea" id="RHEA:41993"/>
    </physiologicalReaction>
</comment>
<dbReference type="InterPro" id="IPR036291">
    <property type="entry name" value="NAD(P)-bd_dom_sf"/>
</dbReference>
<dbReference type="InterPro" id="IPR002347">
    <property type="entry name" value="SDR_fam"/>
</dbReference>
<dbReference type="GO" id="GO:0005739">
    <property type="term" value="C:mitochondrion"/>
    <property type="evidence" value="ECO:0007669"/>
    <property type="project" value="TreeGrafter"/>
</dbReference>